<evidence type="ECO:0000313" key="2">
    <source>
        <dbReference type="Proteomes" id="UP001632037"/>
    </source>
</evidence>
<proteinExistence type="predicted"/>
<accession>A0ABD3FQ33</accession>
<protein>
    <submittedName>
        <fullName evidence="1">Uncharacterized protein</fullName>
    </submittedName>
</protein>
<name>A0ABD3FQ33_9STRA</name>
<dbReference type="AlphaFoldDB" id="A0ABD3FQ33"/>
<dbReference type="Proteomes" id="UP001632037">
    <property type="component" value="Unassembled WGS sequence"/>
</dbReference>
<dbReference type="EMBL" id="JBIMZQ010000009">
    <property type="protein sequence ID" value="KAL3669045.1"/>
    <property type="molecule type" value="Genomic_DNA"/>
</dbReference>
<comment type="caution">
    <text evidence="1">The sequence shown here is derived from an EMBL/GenBank/DDBJ whole genome shotgun (WGS) entry which is preliminary data.</text>
</comment>
<organism evidence="1 2">
    <name type="scientific">Phytophthora oleae</name>
    <dbReference type="NCBI Taxonomy" id="2107226"/>
    <lineage>
        <taxon>Eukaryota</taxon>
        <taxon>Sar</taxon>
        <taxon>Stramenopiles</taxon>
        <taxon>Oomycota</taxon>
        <taxon>Peronosporomycetes</taxon>
        <taxon>Peronosporales</taxon>
        <taxon>Peronosporaceae</taxon>
        <taxon>Phytophthora</taxon>
    </lineage>
</organism>
<keyword evidence="2" id="KW-1185">Reference proteome</keyword>
<evidence type="ECO:0000313" key="1">
    <source>
        <dbReference type="EMBL" id="KAL3669045.1"/>
    </source>
</evidence>
<reference evidence="1 2" key="1">
    <citation type="submission" date="2024-09" db="EMBL/GenBank/DDBJ databases">
        <title>Genome sequencing and assembly of Phytophthora oleae, isolate VK10A, causative agent of rot of olive drupes.</title>
        <authorList>
            <person name="Conti Taguali S."/>
            <person name="Riolo M."/>
            <person name="La Spada F."/>
            <person name="Cacciola S.O."/>
            <person name="Dionisio G."/>
        </authorList>
    </citation>
    <scope>NUCLEOTIDE SEQUENCE [LARGE SCALE GENOMIC DNA]</scope>
    <source>
        <strain evidence="1 2">VK10A</strain>
    </source>
</reference>
<gene>
    <name evidence="1" type="ORF">V7S43_005429</name>
</gene>
<sequence>MDFRGAPLIGSKQRILSSLKKQPFQTFKTELRTKLTTLVEKLTKAQQHSQWTKASQARSPKDLWARQGVVSDFQI</sequence>